<keyword evidence="2" id="KW-1185">Reference proteome</keyword>
<dbReference type="RefSeq" id="WP_116889524.1">
    <property type="nucleotide sequence ID" value="NZ_CP031641.1"/>
</dbReference>
<dbReference type="EMBL" id="CP031641">
    <property type="protein sequence ID" value="AXO90240.1"/>
    <property type="molecule type" value="Genomic_DNA"/>
</dbReference>
<evidence type="ECO:0000313" key="1">
    <source>
        <dbReference type="EMBL" id="AXO90240.1"/>
    </source>
</evidence>
<gene>
    <name evidence="1" type="ORF">DZC75_20405</name>
</gene>
<dbReference type="AlphaFoldDB" id="A0AAI8PD65"/>
<protein>
    <submittedName>
        <fullName evidence="1">Uncharacterized protein</fullName>
    </submittedName>
</protein>
<accession>A0AAI8PD65</accession>
<reference evidence="1 2" key="1">
    <citation type="submission" date="2018-08" db="EMBL/GenBank/DDBJ databases">
        <authorList>
            <person name="Lee Y."/>
            <person name="Kakembo D."/>
        </authorList>
    </citation>
    <scope>NUCLEOTIDE SEQUENCE [LARGE SCALE GENOMIC DNA]</scope>
    <source>
        <strain evidence="1 2">JBCS1880</strain>
    </source>
</reference>
<proteinExistence type="predicted"/>
<organism evidence="1 2">
    <name type="scientific">Pseudomonas parafulva</name>
    <dbReference type="NCBI Taxonomy" id="157782"/>
    <lineage>
        <taxon>Bacteria</taxon>
        <taxon>Pseudomonadati</taxon>
        <taxon>Pseudomonadota</taxon>
        <taxon>Gammaproteobacteria</taxon>
        <taxon>Pseudomonadales</taxon>
        <taxon>Pseudomonadaceae</taxon>
        <taxon>Pseudomonas</taxon>
    </lineage>
</organism>
<dbReference type="Proteomes" id="UP000258127">
    <property type="component" value="Chromosome"/>
</dbReference>
<name>A0AAI8PD65_9PSED</name>
<sequence length="81" mass="8818">MNVIYTVDGHEGEMAMPGPYLLVAQPEDMAELVASLHWRTQPIPPPSCTVHLKSVDGLDLGVFEVKGETRAVFTAKALRQG</sequence>
<evidence type="ECO:0000313" key="2">
    <source>
        <dbReference type="Proteomes" id="UP000258127"/>
    </source>
</evidence>